<dbReference type="GO" id="GO:0006260">
    <property type="term" value="P:DNA replication"/>
    <property type="evidence" value="ECO:0007669"/>
    <property type="project" value="UniProtKB-UniRule"/>
</dbReference>
<dbReference type="GO" id="GO:0003689">
    <property type="term" value="F:DNA clamp loader activity"/>
    <property type="evidence" value="ECO:0007669"/>
    <property type="project" value="UniProtKB-UniRule"/>
</dbReference>
<dbReference type="AlphaFoldDB" id="G4RLM3"/>
<dbReference type="eggNOG" id="arCOG00470">
    <property type="taxonomic scope" value="Archaea"/>
</dbReference>
<dbReference type="InterPro" id="IPR003959">
    <property type="entry name" value="ATPase_AAA_core"/>
</dbReference>
<dbReference type="KEGG" id="ttn:TTX_1850"/>
<feature type="binding site" evidence="7">
    <location>
        <begin position="62"/>
        <end position="69"/>
    </location>
    <ligand>
        <name>ATP</name>
        <dbReference type="ChEBI" id="CHEBI:30616"/>
    </ligand>
</feature>
<dbReference type="PANTHER" id="PTHR23389:SF6">
    <property type="entry name" value="REPLICATION FACTOR C SUBUNIT 1"/>
    <property type="match status" value="1"/>
</dbReference>
<evidence type="ECO:0000256" key="4">
    <source>
        <dbReference type="ARBA" id="ARBA00022741"/>
    </source>
</evidence>
<gene>
    <name evidence="7 9" type="primary">rfcL</name>
    <name evidence="9" type="ordered locus">TTX_1850</name>
</gene>
<dbReference type="Gene3D" id="1.10.8.60">
    <property type="match status" value="1"/>
</dbReference>
<dbReference type="Proteomes" id="UP000002654">
    <property type="component" value="Chromosome"/>
</dbReference>
<dbReference type="GO" id="GO:0016887">
    <property type="term" value="F:ATP hydrolysis activity"/>
    <property type="evidence" value="ECO:0007669"/>
    <property type="project" value="InterPro"/>
</dbReference>
<dbReference type="Pfam" id="PF00004">
    <property type="entry name" value="AAA"/>
    <property type="match status" value="1"/>
</dbReference>
<keyword evidence="10" id="KW-1185">Reference proteome</keyword>
<keyword evidence="5 7" id="KW-0067">ATP-binding</keyword>
<reference evidence="9 10" key="1">
    <citation type="journal article" date="2011" name="PLoS ONE">
        <title>The complete genome sequence of Thermoproteus tenax: a physiologically versatile member of the Crenarchaeota.</title>
        <authorList>
            <person name="Siebers B."/>
            <person name="Zaparty M."/>
            <person name="Raddatz G."/>
            <person name="Tjaden B."/>
            <person name="Albers S.V."/>
            <person name="Bell S.D."/>
            <person name="Blombach F."/>
            <person name="Kletzin A."/>
            <person name="Kyrpides N."/>
            <person name="Lanz C."/>
            <person name="Plagens A."/>
            <person name="Rampp M."/>
            <person name="Rosinus A."/>
            <person name="von Jan M."/>
            <person name="Makarova K.S."/>
            <person name="Klenk H.P."/>
            <person name="Schuster S.C."/>
            <person name="Hensel R."/>
        </authorList>
    </citation>
    <scope>NUCLEOTIDE SEQUENCE [LARGE SCALE GENOMIC DNA]</scope>
    <source>
        <strain evidence="10">ATCC 35583 / DSM 2078 / JCM 9277 / NBRC 100435 / Kra 1</strain>
    </source>
</reference>
<dbReference type="PATRIC" id="fig|768679.9.peg.1874"/>
<dbReference type="Gene3D" id="3.40.50.300">
    <property type="entry name" value="P-loop containing nucleotide triphosphate hydrolases"/>
    <property type="match status" value="1"/>
</dbReference>
<dbReference type="GO" id="GO:0005524">
    <property type="term" value="F:ATP binding"/>
    <property type="evidence" value="ECO:0007669"/>
    <property type="project" value="UniProtKB-UniRule"/>
</dbReference>
<dbReference type="InterPro" id="IPR003593">
    <property type="entry name" value="AAA+_ATPase"/>
</dbReference>
<dbReference type="HAMAP" id="MF_01508">
    <property type="entry name" value="RfcL"/>
    <property type="match status" value="1"/>
</dbReference>
<name>G4RLM3_THETK</name>
<evidence type="ECO:0000256" key="1">
    <source>
        <dbReference type="ARBA" id="ARBA00006878"/>
    </source>
</evidence>
<dbReference type="InterPro" id="IPR023935">
    <property type="entry name" value="Rep_factor-C_lsu"/>
</dbReference>
<dbReference type="CDD" id="cd00009">
    <property type="entry name" value="AAA"/>
    <property type="match status" value="1"/>
</dbReference>
<accession>G4RLM3</accession>
<keyword evidence="3 7" id="KW-0235">DNA replication</keyword>
<evidence type="ECO:0000256" key="2">
    <source>
        <dbReference type="ARBA" id="ARBA00014793"/>
    </source>
</evidence>
<evidence type="ECO:0000313" key="10">
    <source>
        <dbReference type="Proteomes" id="UP000002654"/>
    </source>
</evidence>
<evidence type="ECO:0000256" key="6">
    <source>
        <dbReference type="ARBA" id="ARBA00032141"/>
    </source>
</evidence>
<dbReference type="EMBL" id="FN869859">
    <property type="protein sequence ID" value="CCC82468.1"/>
    <property type="molecule type" value="Genomic_DNA"/>
</dbReference>
<sequence length="423" mass="48048">MLPWVEKHRPRSFKDIVDQEQAKYALASWVCAKFKVSEHFCRQWARSKDKEILEARSILLAGPPGVGKTTLVHALANEINYELIELNASDVRTSARIKEVVGRGLREGSLFGYSGRIVLFDEVDGLNPKEDLGGLDSIVDMIETARVPIIMTANNPYDQRLRPLREISYVVNLKKLDEEDVVEVLRRICSTEKIKCEEDALRALARSSNGDLRAAINDLQLFAEGKGVLTIDDIRRIGERNPQLSMFEVLDKVFRANWFDEARAISFSPSFDWEQFFAWAAENVPRVYKDPHVAAAALDRLSKADIILSHIKRTGEWELMPYMTELMLAGVALVPGKPRLPRFFKYQFPQRILLLAKSKEARKRKDLVVQHLAKELHLSSSYVASEILQILSVLSKKDPTILDKLSRALSISPTDIKNILPRS</sequence>
<dbReference type="NCBIfam" id="NF003229">
    <property type="entry name" value="PRK04195.1-5"/>
    <property type="match status" value="1"/>
</dbReference>
<dbReference type="SUPFAM" id="SSF52540">
    <property type="entry name" value="P-loop containing nucleoside triphosphate hydrolases"/>
    <property type="match status" value="1"/>
</dbReference>
<dbReference type="PANTHER" id="PTHR23389">
    <property type="entry name" value="CHROMOSOME TRANSMISSION FIDELITY FACTOR 18"/>
    <property type="match status" value="1"/>
</dbReference>
<dbReference type="SMART" id="SM00382">
    <property type="entry name" value="AAA"/>
    <property type="match status" value="1"/>
</dbReference>
<dbReference type="InterPro" id="IPR027417">
    <property type="entry name" value="P-loop_NTPase"/>
</dbReference>
<dbReference type="PaxDb" id="768679-TTX_1850"/>
<dbReference type="Pfam" id="PF21960">
    <property type="entry name" value="RCF1-5-like_lid"/>
    <property type="match status" value="1"/>
</dbReference>
<evidence type="ECO:0000256" key="7">
    <source>
        <dbReference type="HAMAP-Rule" id="MF_01508"/>
    </source>
</evidence>
<evidence type="ECO:0000256" key="3">
    <source>
        <dbReference type="ARBA" id="ARBA00022705"/>
    </source>
</evidence>
<evidence type="ECO:0000313" key="9">
    <source>
        <dbReference type="EMBL" id="CCC82468.1"/>
    </source>
</evidence>
<evidence type="ECO:0000256" key="5">
    <source>
        <dbReference type="ARBA" id="ARBA00022840"/>
    </source>
</evidence>
<evidence type="ECO:0000259" key="8">
    <source>
        <dbReference type="SMART" id="SM00382"/>
    </source>
</evidence>
<keyword evidence="4 7" id="KW-0547">Nucleotide-binding</keyword>
<proteinExistence type="inferred from homology"/>
<comment type="subunit">
    <text evidence="7">Heteromultimer composed of small subunits (RfcS) and large subunits (RfcL).</text>
</comment>
<protein>
    <recommendedName>
        <fullName evidence="2 7">Replication factor C large subunit</fullName>
        <shortName evidence="7">RFC large subunit</shortName>
    </recommendedName>
    <alternativeName>
        <fullName evidence="6 7">Clamp loader large subunit</fullName>
    </alternativeName>
</protein>
<dbReference type="CDD" id="cd18140">
    <property type="entry name" value="HLD_clamp_RFC"/>
    <property type="match status" value="1"/>
</dbReference>
<feature type="domain" description="AAA+ ATPase" evidence="8">
    <location>
        <begin position="54"/>
        <end position="177"/>
    </location>
</feature>
<comment type="similarity">
    <text evidence="1 7">Belongs to the activator 1 small subunits family. RfcL subfamily.</text>
</comment>
<dbReference type="InterPro" id="IPR047854">
    <property type="entry name" value="RFC_lid"/>
</dbReference>
<dbReference type="HOGENOM" id="CLU_027255_1_1_2"/>
<comment type="function">
    <text evidence="7">Part of the RFC clamp loader complex which loads the PCNA sliding clamp onto DNA.</text>
</comment>
<dbReference type="STRING" id="768679.TTX_1850"/>
<organism evidence="9 10">
    <name type="scientific">Thermoproteus tenax (strain ATCC 35583 / DSM 2078 / JCM 9277 / NBRC 100435 / Kra 1)</name>
    <dbReference type="NCBI Taxonomy" id="768679"/>
    <lineage>
        <taxon>Archaea</taxon>
        <taxon>Thermoproteota</taxon>
        <taxon>Thermoprotei</taxon>
        <taxon>Thermoproteales</taxon>
        <taxon>Thermoproteaceae</taxon>
        <taxon>Thermoproteus</taxon>
    </lineage>
</organism>